<proteinExistence type="predicted"/>
<dbReference type="EMBL" id="JPRF03000021">
    <property type="protein sequence ID" value="OEV37265.1"/>
    <property type="molecule type" value="Genomic_DNA"/>
</dbReference>
<dbReference type="Proteomes" id="UP000037395">
    <property type="component" value="Unassembled WGS sequence"/>
</dbReference>
<comment type="caution">
    <text evidence="2">The sequence shown here is derived from an EMBL/GenBank/DDBJ whole genome shotgun (WGS) entry which is preliminary data.</text>
</comment>
<sequence length="62" mass="6603">MFRTHLPADFTSVSDGDGTWRSAVFEFTRKGTAAGNTADPAAGHRRLPPSAGELRLTAQSLT</sequence>
<evidence type="ECO:0000313" key="3">
    <source>
        <dbReference type="Proteomes" id="UP000037395"/>
    </source>
</evidence>
<name>A0A1E7N999_KITAU</name>
<accession>A0A1E7N999</accession>
<keyword evidence="3" id="KW-1185">Reference proteome</keyword>
<evidence type="ECO:0000313" key="2">
    <source>
        <dbReference type="EMBL" id="OEV37265.1"/>
    </source>
</evidence>
<gene>
    <name evidence="2" type="ORF">HS99_0005570</name>
</gene>
<feature type="region of interest" description="Disordered" evidence="1">
    <location>
        <begin position="33"/>
        <end position="62"/>
    </location>
</feature>
<reference evidence="2" key="1">
    <citation type="submission" date="2016-08" db="EMBL/GenBank/DDBJ databases">
        <title>Sequencing, Assembly and Comparative Genomics of S. aureofaciens ATCC 10762.</title>
        <authorList>
            <person name="Gradnigo J.S."/>
            <person name="Johnson N."/>
            <person name="Somerville G.A."/>
        </authorList>
    </citation>
    <scope>NUCLEOTIDE SEQUENCE [LARGE SCALE GENOMIC DNA]</scope>
    <source>
        <strain evidence="2">ATCC 10762</strain>
    </source>
</reference>
<dbReference type="AlphaFoldDB" id="A0A1E7N999"/>
<protein>
    <submittedName>
        <fullName evidence="2">Uncharacterized protein</fullName>
    </submittedName>
</protein>
<evidence type="ECO:0000256" key="1">
    <source>
        <dbReference type="SAM" id="MobiDB-lite"/>
    </source>
</evidence>
<organism evidence="2 3">
    <name type="scientific">Kitasatospora aureofaciens</name>
    <name type="common">Streptomyces aureofaciens</name>
    <dbReference type="NCBI Taxonomy" id="1894"/>
    <lineage>
        <taxon>Bacteria</taxon>
        <taxon>Bacillati</taxon>
        <taxon>Actinomycetota</taxon>
        <taxon>Actinomycetes</taxon>
        <taxon>Kitasatosporales</taxon>
        <taxon>Streptomycetaceae</taxon>
        <taxon>Kitasatospora</taxon>
    </lineage>
</organism>